<protein>
    <submittedName>
        <fullName evidence="3">ATP-binding protein</fullName>
    </submittedName>
</protein>
<evidence type="ECO:0000313" key="3">
    <source>
        <dbReference type="EMBL" id="QNP70220.1"/>
    </source>
</evidence>
<dbReference type="AlphaFoldDB" id="A0A7H0IBQ4"/>
<keyword evidence="1" id="KW-0723">Serine/threonine-protein kinase</keyword>
<dbReference type="Proteomes" id="UP000516052">
    <property type="component" value="Chromosome"/>
</dbReference>
<reference evidence="3 4" key="1">
    <citation type="submission" date="2020-08" db="EMBL/GenBank/DDBJ databases">
        <title>A novel species.</title>
        <authorList>
            <person name="Gao J."/>
        </authorList>
    </citation>
    <scope>NUCLEOTIDE SEQUENCE [LARGE SCALE GENOMIC DNA]</scope>
    <source>
        <strain evidence="3 4">CRXT-G-22</strain>
    </source>
</reference>
<dbReference type="KEGG" id="sroi:IAG44_12680"/>
<sequence>MAQQAQQVHHEFRLPLLVEPEELRWVRRVVGTHVRAWGIDAVLDDVLEVVTELLTNVHRYAGGLALLVLRVTAHELRITVSDRSRALPTVREPDWEAQSGRGMQLVAGLTEWWRAEPTETGKDVRCGLRVPNAEGTAS</sequence>
<evidence type="ECO:0000259" key="2">
    <source>
        <dbReference type="Pfam" id="PF13581"/>
    </source>
</evidence>
<dbReference type="InterPro" id="IPR050267">
    <property type="entry name" value="Anti-sigma-factor_SerPK"/>
</dbReference>
<keyword evidence="4" id="KW-1185">Reference proteome</keyword>
<dbReference type="Pfam" id="PF13581">
    <property type="entry name" value="HATPase_c_2"/>
    <property type="match status" value="1"/>
</dbReference>
<keyword evidence="3" id="KW-0547">Nucleotide-binding</keyword>
<proteinExistence type="predicted"/>
<dbReference type="SUPFAM" id="SSF55874">
    <property type="entry name" value="ATPase domain of HSP90 chaperone/DNA topoisomerase II/histidine kinase"/>
    <property type="match status" value="1"/>
</dbReference>
<dbReference type="RefSeq" id="WP_187747237.1">
    <property type="nucleotide sequence ID" value="NZ_CP060828.1"/>
</dbReference>
<dbReference type="InterPro" id="IPR003594">
    <property type="entry name" value="HATPase_dom"/>
</dbReference>
<keyword evidence="1" id="KW-0808">Transferase</keyword>
<dbReference type="Gene3D" id="3.30.565.10">
    <property type="entry name" value="Histidine kinase-like ATPase, C-terminal domain"/>
    <property type="match status" value="1"/>
</dbReference>
<feature type="domain" description="Histidine kinase/HSP90-like ATPase" evidence="2">
    <location>
        <begin position="19"/>
        <end position="125"/>
    </location>
</feature>
<organism evidence="3 4">
    <name type="scientific">Streptomyces roseirectus</name>
    <dbReference type="NCBI Taxonomy" id="2768066"/>
    <lineage>
        <taxon>Bacteria</taxon>
        <taxon>Bacillati</taxon>
        <taxon>Actinomycetota</taxon>
        <taxon>Actinomycetes</taxon>
        <taxon>Kitasatosporales</taxon>
        <taxon>Streptomycetaceae</taxon>
        <taxon>Streptomyces</taxon>
    </lineage>
</organism>
<dbReference type="GO" id="GO:0005524">
    <property type="term" value="F:ATP binding"/>
    <property type="evidence" value="ECO:0007669"/>
    <property type="project" value="UniProtKB-KW"/>
</dbReference>
<dbReference type="CDD" id="cd16936">
    <property type="entry name" value="HATPase_RsbW-like"/>
    <property type="match status" value="1"/>
</dbReference>
<evidence type="ECO:0000313" key="4">
    <source>
        <dbReference type="Proteomes" id="UP000516052"/>
    </source>
</evidence>
<accession>A0A7H0IBQ4</accession>
<keyword evidence="3" id="KW-0067">ATP-binding</keyword>
<dbReference type="EMBL" id="CP060828">
    <property type="protein sequence ID" value="QNP70220.1"/>
    <property type="molecule type" value="Genomic_DNA"/>
</dbReference>
<keyword evidence="1" id="KW-0418">Kinase</keyword>
<dbReference type="GO" id="GO:0004674">
    <property type="term" value="F:protein serine/threonine kinase activity"/>
    <property type="evidence" value="ECO:0007669"/>
    <property type="project" value="UniProtKB-KW"/>
</dbReference>
<dbReference type="PANTHER" id="PTHR35526:SF3">
    <property type="entry name" value="ANTI-SIGMA-F FACTOR RSBW"/>
    <property type="match status" value="1"/>
</dbReference>
<name>A0A7H0IBQ4_9ACTN</name>
<dbReference type="InterPro" id="IPR036890">
    <property type="entry name" value="HATPase_C_sf"/>
</dbReference>
<evidence type="ECO:0000256" key="1">
    <source>
        <dbReference type="ARBA" id="ARBA00022527"/>
    </source>
</evidence>
<gene>
    <name evidence="3" type="ORF">IAG44_12680</name>
</gene>
<dbReference type="PANTHER" id="PTHR35526">
    <property type="entry name" value="ANTI-SIGMA-F FACTOR RSBW-RELATED"/>
    <property type="match status" value="1"/>
</dbReference>